<dbReference type="Proteomes" id="UP001166674">
    <property type="component" value="Unassembled WGS sequence"/>
</dbReference>
<dbReference type="InterPro" id="IPR001005">
    <property type="entry name" value="SANT/Myb"/>
</dbReference>
<feature type="region of interest" description="Disordered" evidence="12">
    <location>
        <begin position="684"/>
        <end position="707"/>
    </location>
</feature>
<dbReference type="GO" id="GO:0042796">
    <property type="term" value="P:snRNA transcription by RNA polymerase III"/>
    <property type="evidence" value="ECO:0007669"/>
    <property type="project" value="TreeGrafter"/>
</dbReference>
<feature type="compositionally biased region" description="Polar residues" evidence="12">
    <location>
        <begin position="1185"/>
        <end position="1194"/>
    </location>
</feature>
<evidence type="ECO:0000256" key="11">
    <source>
        <dbReference type="SAM" id="Coils"/>
    </source>
</evidence>
<dbReference type="GO" id="GO:0000978">
    <property type="term" value="F:RNA polymerase II cis-regulatory region sequence-specific DNA binding"/>
    <property type="evidence" value="ECO:0007669"/>
    <property type="project" value="TreeGrafter"/>
</dbReference>
<feature type="region of interest" description="Disordered" evidence="12">
    <location>
        <begin position="579"/>
        <end position="605"/>
    </location>
</feature>
<feature type="region of interest" description="Disordered" evidence="12">
    <location>
        <begin position="1155"/>
        <end position="1212"/>
    </location>
</feature>
<dbReference type="GO" id="GO:0042795">
    <property type="term" value="P:snRNA transcription by RNA polymerase II"/>
    <property type="evidence" value="ECO:0007669"/>
    <property type="project" value="TreeGrafter"/>
</dbReference>
<feature type="region of interest" description="Disordered" evidence="12">
    <location>
        <begin position="1840"/>
        <end position="1870"/>
    </location>
</feature>
<feature type="compositionally biased region" description="Basic residues" evidence="12">
    <location>
        <begin position="503"/>
        <end position="516"/>
    </location>
</feature>
<evidence type="ECO:0000256" key="9">
    <source>
        <dbReference type="ARBA" id="ARBA00071222"/>
    </source>
</evidence>
<feature type="compositionally biased region" description="Basic and acidic residues" evidence="12">
    <location>
        <begin position="1907"/>
        <end position="1923"/>
    </location>
</feature>
<dbReference type="Gene3D" id="1.10.533.10">
    <property type="entry name" value="Death Domain, Fas"/>
    <property type="match status" value="1"/>
</dbReference>
<feature type="compositionally biased region" description="Low complexity" evidence="12">
    <location>
        <begin position="518"/>
        <end position="538"/>
    </location>
</feature>
<keyword evidence="6" id="KW-0804">Transcription</keyword>
<feature type="region of interest" description="Disordered" evidence="12">
    <location>
        <begin position="850"/>
        <end position="890"/>
    </location>
</feature>
<evidence type="ECO:0000259" key="16">
    <source>
        <dbReference type="PROSITE" id="PS51294"/>
    </source>
</evidence>
<dbReference type="FunFam" id="1.10.10.60:FF:000016">
    <property type="entry name" value="Transcriptional activator Myb isoform A"/>
    <property type="match status" value="1"/>
</dbReference>
<dbReference type="PROSITE" id="PS51294">
    <property type="entry name" value="HTH_MYB"/>
    <property type="match status" value="3"/>
</dbReference>
<evidence type="ECO:0000256" key="6">
    <source>
        <dbReference type="ARBA" id="ARBA00023163"/>
    </source>
</evidence>
<evidence type="ECO:0000313" key="17">
    <source>
        <dbReference type="EMBL" id="MBZ3888457.1"/>
    </source>
</evidence>
<dbReference type="InterPro" id="IPR051575">
    <property type="entry name" value="Myb-like_DNA-bd"/>
</dbReference>
<dbReference type="PANTHER" id="PTHR46621">
    <property type="entry name" value="SNRNA-ACTIVATING PROTEIN COMPLEX SUBUNIT 4"/>
    <property type="match status" value="1"/>
</dbReference>
<dbReference type="FunFam" id="1.10.10.60:FF:000314">
    <property type="entry name" value="Small nuclear RNA-activating complex, polypeptide 4"/>
    <property type="match status" value="1"/>
</dbReference>
<feature type="domain" description="SANT" evidence="15">
    <location>
        <begin position="451"/>
        <end position="494"/>
    </location>
</feature>
<keyword evidence="1" id="KW-0597">Phosphoprotein</keyword>
<feature type="compositionally biased region" description="Polar residues" evidence="12">
    <location>
        <begin position="850"/>
        <end position="872"/>
    </location>
</feature>
<keyword evidence="5" id="KW-0238">DNA-binding</keyword>
<evidence type="ECO:0000256" key="7">
    <source>
        <dbReference type="ARBA" id="ARBA00023242"/>
    </source>
</evidence>
<feature type="compositionally biased region" description="Pro residues" evidence="12">
    <location>
        <begin position="691"/>
        <end position="701"/>
    </location>
</feature>
<dbReference type="PROSITE" id="PS50209">
    <property type="entry name" value="CARD"/>
    <property type="match status" value="1"/>
</dbReference>
<dbReference type="GO" id="GO:0001006">
    <property type="term" value="F:RNA polymerase III type 3 promoter sequence-specific DNA binding"/>
    <property type="evidence" value="ECO:0007669"/>
    <property type="project" value="TreeGrafter"/>
</dbReference>
<dbReference type="Gene3D" id="1.10.10.60">
    <property type="entry name" value="Homeodomain-like"/>
    <property type="match status" value="4"/>
</dbReference>
<keyword evidence="3" id="KW-0805">Transcription regulation</keyword>
<organism evidence="17 18">
    <name type="scientific">Sciurus carolinensis</name>
    <name type="common">Eastern gray squirrel</name>
    <dbReference type="NCBI Taxonomy" id="30640"/>
    <lineage>
        <taxon>Eukaryota</taxon>
        <taxon>Metazoa</taxon>
        <taxon>Chordata</taxon>
        <taxon>Craniata</taxon>
        <taxon>Vertebrata</taxon>
        <taxon>Euteleostomi</taxon>
        <taxon>Mammalia</taxon>
        <taxon>Eutheria</taxon>
        <taxon>Euarchontoglires</taxon>
        <taxon>Glires</taxon>
        <taxon>Rodentia</taxon>
        <taxon>Sciuromorpha</taxon>
        <taxon>Sciuridae</taxon>
        <taxon>Sciurinae</taxon>
        <taxon>Sciurini</taxon>
        <taxon>Sciurus</taxon>
    </lineage>
</organism>
<comment type="function">
    <text evidence="8">Part of the SNAPc complex required for the transcription of both RNA polymerase II and III small-nuclear RNA genes. Binds to the proximal sequence element (PSE), a non-TATA-box basal promoter element common to these 2 types of genes. Recruits TBP and BRF2 to the U6 snRNA TATA box.</text>
</comment>
<feature type="region of interest" description="Disordered" evidence="12">
    <location>
        <begin position="1375"/>
        <end position="1403"/>
    </location>
</feature>
<evidence type="ECO:0000256" key="4">
    <source>
        <dbReference type="ARBA" id="ARBA00023054"/>
    </source>
</evidence>
<dbReference type="SUPFAM" id="SSF46689">
    <property type="entry name" value="Homeodomain-like"/>
    <property type="match status" value="3"/>
</dbReference>
<dbReference type="CDD" id="cd08809">
    <property type="entry name" value="CARD_CARD9"/>
    <property type="match status" value="1"/>
</dbReference>
<feature type="coiled-coil region" evidence="11">
    <location>
        <begin position="221"/>
        <end position="248"/>
    </location>
</feature>
<evidence type="ECO:0000256" key="10">
    <source>
        <dbReference type="ARBA" id="ARBA00079701"/>
    </source>
</evidence>
<dbReference type="InterPro" id="IPR042142">
    <property type="entry name" value="CARD_CARD9"/>
</dbReference>
<evidence type="ECO:0000259" key="13">
    <source>
        <dbReference type="PROSITE" id="PS50090"/>
    </source>
</evidence>
<dbReference type="EMBL" id="JAATJV010423623">
    <property type="protein sequence ID" value="MBZ3888457.1"/>
    <property type="molecule type" value="Genomic_DNA"/>
</dbReference>
<feature type="compositionally biased region" description="Polar residues" evidence="12">
    <location>
        <begin position="1118"/>
        <end position="1137"/>
    </location>
</feature>
<feature type="domain" description="HTH myb-type" evidence="16">
    <location>
        <begin position="289"/>
        <end position="345"/>
    </location>
</feature>
<evidence type="ECO:0000259" key="14">
    <source>
        <dbReference type="PROSITE" id="PS50209"/>
    </source>
</evidence>
<dbReference type="InterPro" id="IPR001315">
    <property type="entry name" value="CARD"/>
</dbReference>
<feature type="region of interest" description="Disordered" evidence="12">
    <location>
        <begin position="24"/>
        <end position="81"/>
    </location>
</feature>
<feature type="domain" description="HTH myb-type" evidence="16">
    <location>
        <begin position="396"/>
        <end position="451"/>
    </location>
</feature>
<keyword evidence="7" id="KW-0539">Nucleus</keyword>
<feature type="compositionally biased region" description="Acidic residues" evidence="12">
    <location>
        <begin position="37"/>
        <end position="52"/>
    </location>
</feature>
<dbReference type="SMART" id="SM00717">
    <property type="entry name" value="SANT"/>
    <property type="match status" value="5"/>
</dbReference>
<dbReference type="Pfam" id="PF13921">
    <property type="entry name" value="Myb_DNA-bind_6"/>
    <property type="match status" value="2"/>
</dbReference>
<reference evidence="17" key="1">
    <citation type="submission" date="2020-03" db="EMBL/GenBank/DDBJ databases">
        <title>Studies in the Genomics of Life Span.</title>
        <authorList>
            <person name="Glass D."/>
        </authorList>
    </citation>
    <scope>NUCLEOTIDE SEQUENCE</scope>
    <source>
        <strain evidence="17">SUZIE</strain>
        <tissue evidence="17">Muscle</tissue>
    </source>
</reference>
<feature type="region of interest" description="Disordered" evidence="12">
    <location>
        <begin position="1087"/>
        <end position="1142"/>
    </location>
</feature>
<feature type="domain" description="SANT" evidence="15">
    <location>
        <begin position="404"/>
        <end position="445"/>
    </location>
</feature>
<name>A0AA41NDP8_SCICA</name>
<feature type="region of interest" description="Disordered" evidence="12">
    <location>
        <begin position="928"/>
        <end position="969"/>
    </location>
</feature>
<evidence type="ECO:0000256" key="3">
    <source>
        <dbReference type="ARBA" id="ARBA00023015"/>
    </source>
</evidence>
<dbReference type="FunFam" id="1.10.10.60:FF:000321">
    <property type="entry name" value="Small nuclear RNA-activating complex, polypeptide 4"/>
    <property type="match status" value="1"/>
</dbReference>
<feature type="region of interest" description="Disordered" evidence="12">
    <location>
        <begin position="1896"/>
        <end position="1981"/>
    </location>
</feature>
<dbReference type="PROSITE" id="PS50090">
    <property type="entry name" value="MYB_LIKE"/>
    <property type="match status" value="4"/>
</dbReference>
<feature type="domain" description="HTH myb-type" evidence="16">
    <location>
        <begin position="452"/>
        <end position="503"/>
    </location>
</feature>
<dbReference type="InterPro" id="IPR009057">
    <property type="entry name" value="Homeodomain-like_sf"/>
</dbReference>
<dbReference type="PROSITE" id="PS51293">
    <property type="entry name" value="SANT"/>
    <property type="match status" value="2"/>
</dbReference>
<protein>
    <recommendedName>
        <fullName evidence="9">snRNA-activating protein complex subunit 4</fullName>
    </recommendedName>
    <alternativeName>
        <fullName evidence="10">snRNA-activating protein complex 190 kDa subunit</fullName>
    </alternativeName>
</protein>
<dbReference type="PANTHER" id="PTHR46621:SF1">
    <property type="entry name" value="SNRNA-ACTIVATING PROTEIN COMPLEX SUBUNIT 4"/>
    <property type="match status" value="1"/>
</dbReference>
<dbReference type="GO" id="GO:0019185">
    <property type="term" value="C:snRNA-activating protein complex"/>
    <property type="evidence" value="ECO:0007669"/>
    <property type="project" value="TreeGrafter"/>
</dbReference>
<feature type="domain" description="Myb-like" evidence="13">
    <location>
        <begin position="289"/>
        <end position="341"/>
    </location>
</feature>
<feature type="compositionally biased region" description="Low complexity" evidence="12">
    <location>
        <begin position="24"/>
        <end position="36"/>
    </location>
</feature>
<dbReference type="InterPro" id="IPR017930">
    <property type="entry name" value="Myb_dom"/>
</dbReference>
<feature type="coiled-coil region" evidence="11">
    <location>
        <begin position="1794"/>
        <end position="1835"/>
    </location>
</feature>
<evidence type="ECO:0000256" key="2">
    <source>
        <dbReference type="ARBA" id="ARBA00022737"/>
    </source>
</evidence>
<dbReference type="GO" id="GO:0042981">
    <property type="term" value="P:regulation of apoptotic process"/>
    <property type="evidence" value="ECO:0007669"/>
    <property type="project" value="InterPro"/>
</dbReference>
<dbReference type="SUPFAM" id="SSF47986">
    <property type="entry name" value="DEATH domain"/>
    <property type="match status" value="1"/>
</dbReference>
<feature type="region of interest" description="Disordered" evidence="12">
    <location>
        <begin position="502"/>
        <end position="556"/>
    </location>
</feature>
<evidence type="ECO:0000256" key="12">
    <source>
        <dbReference type="SAM" id="MobiDB-lite"/>
    </source>
</evidence>
<comment type="caution">
    <text evidence="17">The sequence shown here is derived from an EMBL/GenBank/DDBJ whole genome shotgun (WGS) entry which is preliminary data.</text>
</comment>
<gene>
    <name evidence="17" type="ORF">SUZIE_198050</name>
</gene>
<dbReference type="Pfam" id="PF00619">
    <property type="entry name" value="CARD"/>
    <property type="match status" value="1"/>
</dbReference>
<keyword evidence="4 11" id="KW-0175">Coiled coil</keyword>
<accession>A0AA41NDP8</accession>
<evidence type="ECO:0000259" key="15">
    <source>
        <dbReference type="PROSITE" id="PS51293"/>
    </source>
</evidence>
<feature type="coiled-coil region" evidence="11">
    <location>
        <begin position="1584"/>
        <end position="1653"/>
    </location>
</feature>
<sequence length="1981" mass="220306">MDVDAEREKITKEIKKLERILDPSSSSIHVEVSESSLDSDSDADSLPSEDLDAAVPPILEEERWGEASNDEEDPKDKALPEDPETCLQLNMVYQEVIQEKLAEVSLLLAQNREQQEEILWDLAGSRGPRVKDGKSLPPNMYIGHFMKPYFKDRVTGVGPPANEETREKAAQGIKAFEELLVTKWKHWEKALLRKSVVSDRLQRLLQPKLLKLEYLHQKQSRVSSESERQALEKQVRETEKEIQDINQLPEEALLGNRLDNHDWEKISNVHFEGGRSAEEIQKFWQSSEHPSINKQEWSVEEVERLRAIAATRGHLEWHLVAEELGTSRSAFQCLQKFQQHNKALKRKEWTEEEDRMLTQLVQEMRVGSHIPYRRIVYYMEGRDSMQLIYRWTKSLDPNLKKGFWAPEEDAKLLQAVAKYGEQDWFKIREEVPGRSDAQCRDRYLRRLHFSLKKGRWNAKEEEQLMELIEKHGVGHWAKIAAELPHRSGAQCLSKWKVMAGKKSLQRRRRRPCRRVRWSSGSSSSSGSYSSGGSSSSSSEDPETELEETQKGHRVLLPPQYMVPDMDLWVPARQNTNQLWSGGARGCSGHPAAFPGPSKESDATQGDNRAMSTLALAPRELSQREAPSRTHSTILRGAQDPHSADTHPANLEELAFKGGQHLLKVPLATVQRVLRTNTAVHDRALKERLRQPAPPDAPPGPGPGDSMAGPYLWQLRHGTFQNGQQRRKYTLHRRLLERRLLFAVTPWVGDITLPSTQAPSTPAAVLTRADGIRMQLEHARLASTPVFTLLIQLLQIDTAGCMDVVRERKAQTPTPLRPGTRGLPACLPQAPSCAQSTPGCLFPNMPTWNATKSASHKGSTGLESRQATFTSSQVPAPVPRGPRPKPKTVSELLREKRLREARVRKATQGPPLPPQLLVSPVILRPPILPAPRPQGPLATGPVSSTDCSGPGASMAASACPSGSWQETGVSAKDKGLPTLQALPLSPAPSPGPVPVVCPLSSLGQSQAPTTSRKQGLPEAPPFFPAAPSPTQLPIQPLNLTPALGTHTSGPPLAASIPLPVTWVLTAQGLLPVPVPAVVGLPGPVKTPGSTGLPAELPPPPTESAACSSQLHASADTEPVPSNKTDPSASPTCPPSQSAVEVGSHVPGAPVEAQVVREASVPRTHSQTNDPEAEPPWHSQLPASVGTGPTNDSGGTRETGEPLGLEKPQLPGPEKGALELGLLSQESEAAIRQWLRGQEGVRVPPLGNRLPYQPPTLSSLRALSNLLVHKKALEHKAASLVASGAAGALQASLELVRRQLQDNPAYLLLKARFLAAFTLPALLATLAPHGIRTTLSMATRATLSQSEEEEDLSERELQDSDSWLGCESSGTQACPAGTVPIQGALDSGEGSVPSHLDTSDDLDVLRTRRARHTRKQRPLREQQLQAPAIVCSMSDYENEEECWSTLEGFRVKLISIIDPARITPYLRQCKVLNPDDEEQVLSDPNLVIRKRKVGVLLDILQRTGHKGYVAFLESLELYYPQLYKKVTGKEPARVFSMIIDASGESGLTQLLMTEVMKLQKKVQDLSALLSSRDDFVKELQVKDGLLRTHQEQVQRLREQCEAGGRELKRCKEENYDLALRLARLSEEKGAALMRSRDLQLEVDQLRHSLMKAEDDCKVERKHTLKLRHAMEQRPSQELLWELQQEKALLQARVRELEASSQEGKLDRNSPYIQVLEEDWRQALRDHQEQNNTIFSLRKDLRQVEALRTRCMEERELFELQCLALRKDSRMYKDRIEAVLQQMEEVAIERDQAMASREELHTQCARSLQEKDELRRRVRELSEKADELQLQLFQCESRLLATEGRLKQQPPDMSSDLEDGSPRNSQEDVEEDVQLSDRACNLGQEGAGRTQPSSCHRALLQDAGPSSGEPPEKERRRLKESFENYRRWAGRRGAGAHLRTPASPASPAASHRKRALRKMQNGWRQGEGDRGNTTGSDNTDTEGS</sequence>
<dbReference type="FunFam" id="1.10.533.10:FF:000003">
    <property type="entry name" value="Caspase recruitment domain family, member 11"/>
    <property type="match status" value="1"/>
</dbReference>
<feature type="domain" description="Myb-like" evidence="13">
    <location>
        <begin position="344"/>
        <end position="395"/>
    </location>
</feature>
<proteinExistence type="predicted"/>
<keyword evidence="2" id="KW-0677">Repeat</keyword>
<dbReference type="CDD" id="cd00167">
    <property type="entry name" value="SANT"/>
    <property type="match status" value="3"/>
</dbReference>
<evidence type="ECO:0000256" key="5">
    <source>
        <dbReference type="ARBA" id="ARBA00023125"/>
    </source>
</evidence>
<feature type="domain" description="Myb-like" evidence="13">
    <location>
        <begin position="396"/>
        <end position="447"/>
    </location>
</feature>
<evidence type="ECO:0000256" key="8">
    <source>
        <dbReference type="ARBA" id="ARBA00025193"/>
    </source>
</evidence>
<keyword evidence="18" id="KW-1185">Reference proteome</keyword>
<evidence type="ECO:0000256" key="1">
    <source>
        <dbReference type="ARBA" id="ARBA00022553"/>
    </source>
</evidence>
<evidence type="ECO:0000313" key="18">
    <source>
        <dbReference type="Proteomes" id="UP001166674"/>
    </source>
</evidence>
<feature type="domain" description="Myb-like" evidence="13">
    <location>
        <begin position="448"/>
        <end position="499"/>
    </location>
</feature>
<feature type="domain" description="CARD" evidence="14">
    <location>
        <begin position="1436"/>
        <end position="1528"/>
    </location>
</feature>
<dbReference type="InterPro" id="IPR011029">
    <property type="entry name" value="DEATH-like_dom_sf"/>
</dbReference>
<dbReference type="InterPro" id="IPR017884">
    <property type="entry name" value="SANT_dom"/>
</dbReference>